<accession>A0A392N103</accession>
<name>A0A392N103_9FABA</name>
<comment type="caution">
    <text evidence="1">The sequence shown here is derived from an EMBL/GenBank/DDBJ whole genome shotgun (WGS) entry which is preliminary data.</text>
</comment>
<dbReference type="EMBL" id="LXQA010024891">
    <property type="protein sequence ID" value="MCH93421.1"/>
    <property type="molecule type" value="Genomic_DNA"/>
</dbReference>
<gene>
    <name evidence="1" type="ORF">A2U01_0014371</name>
</gene>
<proteinExistence type="predicted"/>
<reference evidence="1 2" key="1">
    <citation type="journal article" date="2018" name="Front. Plant Sci.">
        <title>Red Clover (Trifolium pratense) and Zigzag Clover (T. medium) - A Picture of Genomic Similarities and Differences.</title>
        <authorList>
            <person name="Dluhosova J."/>
            <person name="Istvanek J."/>
            <person name="Nedelnik J."/>
            <person name="Repkova J."/>
        </authorList>
    </citation>
    <scope>NUCLEOTIDE SEQUENCE [LARGE SCALE GENOMIC DNA]</scope>
    <source>
        <strain evidence="2">cv. 10/8</strain>
        <tissue evidence="1">Leaf</tissue>
    </source>
</reference>
<evidence type="ECO:0000313" key="2">
    <source>
        <dbReference type="Proteomes" id="UP000265520"/>
    </source>
</evidence>
<protein>
    <submittedName>
        <fullName evidence="1">Uncharacterized protein</fullName>
    </submittedName>
</protein>
<keyword evidence="2" id="KW-1185">Reference proteome</keyword>
<sequence length="82" mass="9161">MIKLLLYASPETKVHFIIVTSMDSKTRFMITEASITSKIAKFKAVLISSLETGNPFTRTVFYAEYKCTGPGSNLAARPAWIR</sequence>
<feature type="non-terminal residue" evidence="1">
    <location>
        <position position="82"/>
    </location>
</feature>
<dbReference type="AlphaFoldDB" id="A0A392N103"/>
<evidence type="ECO:0000313" key="1">
    <source>
        <dbReference type="EMBL" id="MCH93421.1"/>
    </source>
</evidence>
<organism evidence="1 2">
    <name type="scientific">Trifolium medium</name>
    <dbReference type="NCBI Taxonomy" id="97028"/>
    <lineage>
        <taxon>Eukaryota</taxon>
        <taxon>Viridiplantae</taxon>
        <taxon>Streptophyta</taxon>
        <taxon>Embryophyta</taxon>
        <taxon>Tracheophyta</taxon>
        <taxon>Spermatophyta</taxon>
        <taxon>Magnoliopsida</taxon>
        <taxon>eudicotyledons</taxon>
        <taxon>Gunneridae</taxon>
        <taxon>Pentapetalae</taxon>
        <taxon>rosids</taxon>
        <taxon>fabids</taxon>
        <taxon>Fabales</taxon>
        <taxon>Fabaceae</taxon>
        <taxon>Papilionoideae</taxon>
        <taxon>50 kb inversion clade</taxon>
        <taxon>NPAAA clade</taxon>
        <taxon>Hologalegina</taxon>
        <taxon>IRL clade</taxon>
        <taxon>Trifolieae</taxon>
        <taxon>Trifolium</taxon>
    </lineage>
</organism>
<dbReference type="Proteomes" id="UP000265520">
    <property type="component" value="Unassembled WGS sequence"/>
</dbReference>